<keyword evidence="11" id="KW-1185">Reference proteome</keyword>
<keyword evidence="5" id="KW-0418">Kinase</keyword>
<dbReference type="NCBIfam" id="TIGR01007">
    <property type="entry name" value="eps_fam"/>
    <property type="match status" value="1"/>
</dbReference>
<evidence type="ECO:0000259" key="9">
    <source>
        <dbReference type="Pfam" id="PF13614"/>
    </source>
</evidence>
<dbReference type="OrthoDB" id="9794577at2"/>
<dbReference type="GO" id="GO:0005524">
    <property type="term" value="F:ATP binding"/>
    <property type="evidence" value="ECO:0007669"/>
    <property type="project" value="UniProtKB-KW"/>
</dbReference>
<dbReference type="CDD" id="cd05387">
    <property type="entry name" value="BY-kinase"/>
    <property type="match status" value="1"/>
</dbReference>
<evidence type="ECO:0000256" key="7">
    <source>
        <dbReference type="ARBA" id="ARBA00023137"/>
    </source>
</evidence>
<dbReference type="Gene3D" id="3.40.50.300">
    <property type="entry name" value="P-loop containing nucleotide triphosphate hydrolases"/>
    <property type="match status" value="1"/>
</dbReference>
<organism evidence="10 11">
    <name type="scientific">Paenibacillus rigui</name>
    <dbReference type="NCBI Taxonomy" id="554312"/>
    <lineage>
        <taxon>Bacteria</taxon>
        <taxon>Bacillati</taxon>
        <taxon>Bacillota</taxon>
        <taxon>Bacilli</taxon>
        <taxon>Bacillales</taxon>
        <taxon>Paenibacillaceae</taxon>
        <taxon>Paenibacillus</taxon>
    </lineage>
</organism>
<dbReference type="InterPro" id="IPR025669">
    <property type="entry name" value="AAA_dom"/>
</dbReference>
<evidence type="ECO:0000256" key="5">
    <source>
        <dbReference type="ARBA" id="ARBA00022777"/>
    </source>
</evidence>
<dbReference type="GO" id="GO:0005886">
    <property type="term" value="C:plasma membrane"/>
    <property type="evidence" value="ECO:0007669"/>
    <property type="project" value="UniProtKB-ARBA"/>
</dbReference>
<protein>
    <recommendedName>
        <fullName evidence="2">non-specific protein-tyrosine kinase</fullName>
        <ecNumber evidence="2">2.7.10.2</ecNumber>
    </recommendedName>
</protein>
<dbReference type="FunFam" id="3.40.50.300:FF:000527">
    <property type="entry name" value="Tyrosine-protein kinase etk"/>
    <property type="match status" value="1"/>
</dbReference>
<sequence length="221" mass="23867">MPKPSANSAIIMQMNPNSPVSEAYRSLRFNIESSASGQDIKTIAITSARKGEGKTTTALNLATAFAQIGKKVLLIDADLRQPGIHLTFGMENSRGLSSFLTGQSTVGEIIRDSYVDNLSLMMAGPVPAQPTELLASKQMTALLAELRESYDMIFIDTPSVLALTDGKILAAQCDGILLVIEYGKLKRNVAKKVKEDLLLAKTKLMGVVLNKVSYQDAEAYL</sequence>
<keyword evidence="4" id="KW-0547">Nucleotide-binding</keyword>
<comment type="caution">
    <text evidence="10">The sequence shown here is derived from an EMBL/GenBank/DDBJ whole genome shotgun (WGS) entry which is preliminary data.</text>
</comment>
<comment type="catalytic activity">
    <reaction evidence="8">
        <text>L-tyrosyl-[protein] + ATP = O-phospho-L-tyrosyl-[protein] + ADP + H(+)</text>
        <dbReference type="Rhea" id="RHEA:10596"/>
        <dbReference type="Rhea" id="RHEA-COMP:10136"/>
        <dbReference type="Rhea" id="RHEA-COMP:20101"/>
        <dbReference type="ChEBI" id="CHEBI:15378"/>
        <dbReference type="ChEBI" id="CHEBI:30616"/>
        <dbReference type="ChEBI" id="CHEBI:46858"/>
        <dbReference type="ChEBI" id="CHEBI:61978"/>
        <dbReference type="ChEBI" id="CHEBI:456216"/>
        <dbReference type="EC" id="2.7.10.2"/>
    </reaction>
</comment>
<dbReference type="PANTHER" id="PTHR32309:SF13">
    <property type="entry name" value="FERRIC ENTEROBACTIN TRANSPORT PROTEIN FEPE"/>
    <property type="match status" value="1"/>
</dbReference>
<keyword evidence="3" id="KW-0808">Transferase</keyword>
<dbReference type="EC" id="2.7.10.2" evidence="2"/>
<gene>
    <name evidence="10" type="ORF">CF651_16515</name>
</gene>
<dbReference type="PANTHER" id="PTHR32309">
    <property type="entry name" value="TYROSINE-PROTEIN KINASE"/>
    <property type="match status" value="1"/>
</dbReference>
<proteinExistence type="inferred from homology"/>
<keyword evidence="7" id="KW-0829">Tyrosine-protein kinase</keyword>
<dbReference type="Proteomes" id="UP000215509">
    <property type="component" value="Unassembled WGS sequence"/>
</dbReference>
<feature type="domain" description="AAA" evidence="9">
    <location>
        <begin position="41"/>
        <end position="182"/>
    </location>
</feature>
<evidence type="ECO:0000256" key="4">
    <source>
        <dbReference type="ARBA" id="ARBA00022741"/>
    </source>
</evidence>
<evidence type="ECO:0000313" key="11">
    <source>
        <dbReference type="Proteomes" id="UP000215509"/>
    </source>
</evidence>
<dbReference type="GO" id="GO:0042802">
    <property type="term" value="F:identical protein binding"/>
    <property type="evidence" value="ECO:0007669"/>
    <property type="project" value="UniProtKB-ARBA"/>
</dbReference>
<dbReference type="SUPFAM" id="SSF52540">
    <property type="entry name" value="P-loop containing nucleoside triphosphate hydrolases"/>
    <property type="match status" value="1"/>
</dbReference>
<reference evidence="10 11" key="1">
    <citation type="submission" date="2017-07" db="EMBL/GenBank/DDBJ databases">
        <title>Genome sequencing and assembly of Paenibacillus rigui.</title>
        <authorList>
            <person name="Mayilraj S."/>
        </authorList>
    </citation>
    <scope>NUCLEOTIDE SEQUENCE [LARGE SCALE GENOMIC DNA]</scope>
    <source>
        <strain evidence="10 11">JCM 16352</strain>
    </source>
</reference>
<dbReference type="GO" id="GO:0004715">
    <property type="term" value="F:non-membrane spanning protein tyrosine kinase activity"/>
    <property type="evidence" value="ECO:0007669"/>
    <property type="project" value="UniProtKB-EC"/>
</dbReference>
<evidence type="ECO:0000256" key="6">
    <source>
        <dbReference type="ARBA" id="ARBA00022840"/>
    </source>
</evidence>
<keyword evidence="6" id="KW-0067">ATP-binding</keyword>
<evidence type="ECO:0000256" key="8">
    <source>
        <dbReference type="ARBA" id="ARBA00051245"/>
    </source>
</evidence>
<comment type="similarity">
    <text evidence="1">Belongs to the CpsD/CapB family.</text>
</comment>
<dbReference type="EMBL" id="NMQW01000023">
    <property type="protein sequence ID" value="OXM85201.1"/>
    <property type="molecule type" value="Genomic_DNA"/>
</dbReference>
<evidence type="ECO:0000313" key="10">
    <source>
        <dbReference type="EMBL" id="OXM85201.1"/>
    </source>
</evidence>
<evidence type="ECO:0000256" key="2">
    <source>
        <dbReference type="ARBA" id="ARBA00011903"/>
    </source>
</evidence>
<evidence type="ECO:0000256" key="1">
    <source>
        <dbReference type="ARBA" id="ARBA00007316"/>
    </source>
</evidence>
<dbReference type="InterPro" id="IPR050445">
    <property type="entry name" value="Bact_polysacc_biosynth/exp"/>
</dbReference>
<dbReference type="InterPro" id="IPR005702">
    <property type="entry name" value="Wzc-like_C"/>
</dbReference>
<dbReference type="Pfam" id="PF13614">
    <property type="entry name" value="AAA_31"/>
    <property type="match status" value="1"/>
</dbReference>
<dbReference type="InterPro" id="IPR027417">
    <property type="entry name" value="P-loop_NTPase"/>
</dbReference>
<dbReference type="AlphaFoldDB" id="A0A229UPJ7"/>
<name>A0A229UPJ7_9BACL</name>
<accession>A0A229UPJ7</accession>
<dbReference type="RefSeq" id="WP_094015965.1">
    <property type="nucleotide sequence ID" value="NZ_NMQW01000023.1"/>
</dbReference>
<evidence type="ECO:0000256" key="3">
    <source>
        <dbReference type="ARBA" id="ARBA00022679"/>
    </source>
</evidence>